<keyword evidence="2" id="KW-1185">Reference proteome</keyword>
<gene>
    <name evidence="1" type="ORF">HPB48_006105</name>
</gene>
<name>A0A9J6GWG4_HAELO</name>
<evidence type="ECO:0000313" key="2">
    <source>
        <dbReference type="Proteomes" id="UP000821853"/>
    </source>
</evidence>
<accession>A0A9J6GWG4</accession>
<comment type="caution">
    <text evidence="1">The sequence shown here is derived from an EMBL/GenBank/DDBJ whole genome shotgun (WGS) entry which is preliminary data.</text>
</comment>
<dbReference type="Proteomes" id="UP000821853">
    <property type="component" value="Chromosome 8"/>
</dbReference>
<dbReference type="VEuPathDB" id="VectorBase:HLOH_051359"/>
<protein>
    <submittedName>
        <fullName evidence="1">Uncharacterized protein</fullName>
    </submittedName>
</protein>
<sequence length="87" mass="9988">MAQLHRVSCSETGGAILRSLRIPFESQHRIKCSRDDSTRSYIHDSPIPQNLHPVHHEDRRTGRASALNRHLCGRPHVLYVDAPDYHN</sequence>
<dbReference type="AlphaFoldDB" id="A0A9J6GWG4"/>
<organism evidence="1 2">
    <name type="scientific">Haemaphysalis longicornis</name>
    <name type="common">Bush tick</name>
    <dbReference type="NCBI Taxonomy" id="44386"/>
    <lineage>
        <taxon>Eukaryota</taxon>
        <taxon>Metazoa</taxon>
        <taxon>Ecdysozoa</taxon>
        <taxon>Arthropoda</taxon>
        <taxon>Chelicerata</taxon>
        <taxon>Arachnida</taxon>
        <taxon>Acari</taxon>
        <taxon>Parasitiformes</taxon>
        <taxon>Ixodida</taxon>
        <taxon>Ixodoidea</taxon>
        <taxon>Ixodidae</taxon>
        <taxon>Haemaphysalinae</taxon>
        <taxon>Haemaphysalis</taxon>
    </lineage>
</organism>
<evidence type="ECO:0000313" key="1">
    <source>
        <dbReference type="EMBL" id="KAH9379858.1"/>
    </source>
</evidence>
<reference evidence="1 2" key="1">
    <citation type="journal article" date="2020" name="Cell">
        <title>Large-Scale Comparative Analyses of Tick Genomes Elucidate Their Genetic Diversity and Vector Capacities.</title>
        <authorList>
            <consortium name="Tick Genome and Microbiome Consortium (TIGMIC)"/>
            <person name="Jia N."/>
            <person name="Wang J."/>
            <person name="Shi W."/>
            <person name="Du L."/>
            <person name="Sun Y."/>
            <person name="Zhan W."/>
            <person name="Jiang J.F."/>
            <person name="Wang Q."/>
            <person name="Zhang B."/>
            <person name="Ji P."/>
            <person name="Bell-Sakyi L."/>
            <person name="Cui X.M."/>
            <person name="Yuan T.T."/>
            <person name="Jiang B.G."/>
            <person name="Yang W.F."/>
            <person name="Lam T.T."/>
            <person name="Chang Q.C."/>
            <person name="Ding S.J."/>
            <person name="Wang X.J."/>
            <person name="Zhu J.G."/>
            <person name="Ruan X.D."/>
            <person name="Zhao L."/>
            <person name="Wei J.T."/>
            <person name="Ye R.Z."/>
            <person name="Que T.C."/>
            <person name="Du C.H."/>
            <person name="Zhou Y.H."/>
            <person name="Cheng J.X."/>
            <person name="Dai P.F."/>
            <person name="Guo W.B."/>
            <person name="Han X.H."/>
            <person name="Huang E.J."/>
            <person name="Li L.F."/>
            <person name="Wei W."/>
            <person name="Gao Y.C."/>
            <person name="Liu J.Z."/>
            <person name="Shao H.Z."/>
            <person name="Wang X."/>
            <person name="Wang C.C."/>
            <person name="Yang T.C."/>
            <person name="Huo Q.B."/>
            <person name="Li W."/>
            <person name="Chen H.Y."/>
            <person name="Chen S.E."/>
            <person name="Zhou L.G."/>
            <person name="Ni X.B."/>
            <person name="Tian J.H."/>
            <person name="Sheng Y."/>
            <person name="Liu T."/>
            <person name="Pan Y.S."/>
            <person name="Xia L.Y."/>
            <person name="Li J."/>
            <person name="Zhao F."/>
            <person name="Cao W.C."/>
        </authorList>
    </citation>
    <scope>NUCLEOTIDE SEQUENCE [LARGE SCALE GENOMIC DNA]</scope>
    <source>
        <strain evidence="1">HaeL-2018</strain>
    </source>
</reference>
<dbReference type="EMBL" id="JABSTR010000010">
    <property type="protein sequence ID" value="KAH9379858.1"/>
    <property type="molecule type" value="Genomic_DNA"/>
</dbReference>
<proteinExistence type="predicted"/>